<dbReference type="EMBL" id="JAPDNT010000016">
    <property type="protein sequence ID" value="MCW3476180.1"/>
    <property type="molecule type" value="Genomic_DNA"/>
</dbReference>
<name>A0AA42CIS1_9PROT</name>
<dbReference type="PANTHER" id="PTHR30329">
    <property type="entry name" value="STATOR ELEMENT OF FLAGELLAR MOTOR COMPLEX"/>
    <property type="match status" value="1"/>
</dbReference>
<evidence type="ECO:0000259" key="10">
    <source>
        <dbReference type="PROSITE" id="PS51123"/>
    </source>
</evidence>
<keyword evidence="5 8" id="KW-0998">Cell outer membrane</keyword>
<keyword evidence="2 8" id="KW-0732">Signal</keyword>
<evidence type="ECO:0000256" key="6">
    <source>
        <dbReference type="ARBA" id="ARBA00023288"/>
    </source>
</evidence>
<accession>A0AA42CIS1</accession>
<dbReference type="PROSITE" id="PS51123">
    <property type="entry name" value="OMPA_2"/>
    <property type="match status" value="1"/>
</dbReference>
<evidence type="ECO:0000256" key="3">
    <source>
        <dbReference type="ARBA" id="ARBA00023136"/>
    </source>
</evidence>
<dbReference type="InterPro" id="IPR006664">
    <property type="entry name" value="OMP_bac"/>
</dbReference>
<dbReference type="GO" id="GO:0051301">
    <property type="term" value="P:cell division"/>
    <property type="evidence" value="ECO:0007669"/>
    <property type="project" value="UniProtKB-UniRule"/>
</dbReference>
<organism evidence="11 12">
    <name type="scientific">Limobrevibacterium gyesilva</name>
    <dbReference type="NCBI Taxonomy" id="2991712"/>
    <lineage>
        <taxon>Bacteria</taxon>
        <taxon>Pseudomonadati</taxon>
        <taxon>Pseudomonadota</taxon>
        <taxon>Alphaproteobacteria</taxon>
        <taxon>Acetobacterales</taxon>
        <taxon>Acetobacteraceae</taxon>
        <taxon>Limobrevibacterium</taxon>
    </lineage>
</organism>
<feature type="chain" id="PRO_5041244965" description="Peptidoglycan-associated lipoprotein" evidence="9">
    <location>
        <begin position="23"/>
        <end position="154"/>
    </location>
</feature>
<dbReference type="InterPro" id="IPR036737">
    <property type="entry name" value="OmpA-like_sf"/>
</dbReference>
<proteinExistence type="inferred from homology"/>
<dbReference type="GO" id="GO:0009279">
    <property type="term" value="C:cell outer membrane"/>
    <property type="evidence" value="ECO:0007669"/>
    <property type="project" value="UniProtKB-SubCell"/>
</dbReference>
<comment type="similarity">
    <text evidence="8">Belongs to the Pal lipoprotein family.</text>
</comment>
<dbReference type="AlphaFoldDB" id="A0AA42CIS1"/>
<dbReference type="Proteomes" id="UP001165679">
    <property type="component" value="Unassembled WGS sequence"/>
</dbReference>
<keyword evidence="7 8" id="KW-0131">Cell cycle</keyword>
<comment type="caution">
    <text evidence="11">The sequence shown here is derived from an EMBL/GenBank/DDBJ whole genome shotgun (WGS) entry which is preliminary data.</text>
</comment>
<comment type="function">
    <text evidence="8">Part of the Tol-Pal system, which plays a role in outer membrane invagination during cell division and is important for maintaining outer membrane integrity.</text>
</comment>
<evidence type="ECO:0000313" key="12">
    <source>
        <dbReference type="Proteomes" id="UP001165679"/>
    </source>
</evidence>
<evidence type="ECO:0000256" key="4">
    <source>
        <dbReference type="ARBA" id="ARBA00023139"/>
    </source>
</evidence>
<gene>
    <name evidence="8 11" type="primary">pal</name>
    <name evidence="11" type="ORF">OL599_16495</name>
</gene>
<dbReference type="Gene3D" id="3.30.1330.60">
    <property type="entry name" value="OmpA-like domain"/>
    <property type="match status" value="1"/>
</dbReference>
<dbReference type="Pfam" id="PF00691">
    <property type="entry name" value="OmpA"/>
    <property type="match status" value="1"/>
</dbReference>
<evidence type="ECO:0000256" key="9">
    <source>
        <dbReference type="SAM" id="SignalP"/>
    </source>
</evidence>
<keyword evidence="12" id="KW-1185">Reference proteome</keyword>
<reference evidence="11" key="1">
    <citation type="submission" date="2022-09" db="EMBL/GenBank/DDBJ databases">
        <title>Rhodovastum sp. nov. RN2-1 isolated from soil in Seongnam, South Korea.</title>
        <authorList>
            <person name="Le N.T."/>
        </authorList>
    </citation>
    <scope>NUCLEOTIDE SEQUENCE</scope>
    <source>
        <strain evidence="11">RN2-1</strain>
    </source>
</reference>
<dbReference type="InterPro" id="IPR014169">
    <property type="entry name" value="Pal_lipo_C"/>
</dbReference>
<sequence length="154" mass="16489">MRHVIRAGIAAAVLLAACSAAQQPASPAAAAAERIVPGSQADLVANVGNRVLFDFDRADLKPEAKATLDRQAAWLKKWARNNVLIAGNCDERGTTEYNIVMGQRRADAAGDYLISSGVEPARIRTISYGKERPVALGSTELDWAQNRNATTTVE</sequence>
<dbReference type="InterPro" id="IPR050330">
    <property type="entry name" value="Bact_OuterMem_StrucFunc"/>
</dbReference>
<evidence type="ECO:0000256" key="5">
    <source>
        <dbReference type="ARBA" id="ARBA00023237"/>
    </source>
</evidence>
<dbReference type="PRINTS" id="PR01021">
    <property type="entry name" value="OMPADOMAIN"/>
</dbReference>
<evidence type="ECO:0000313" key="11">
    <source>
        <dbReference type="EMBL" id="MCW3476180.1"/>
    </source>
</evidence>
<dbReference type="HAMAP" id="MF_02204">
    <property type="entry name" value="Pal"/>
    <property type="match status" value="1"/>
</dbReference>
<comment type="subcellular location">
    <subcellularLocation>
        <location evidence="8">Cell outer membrane</location>
        <topology evidence="8">Lipid-anchor</topology>
    </subcellularLocation>
</comment>
<dbReference type="PANTHER" id="PTHR30329:SF21">
    <property type="entry name" value="LIPOPROTEIN YIAD-RELATED"/>
    <property type="match status" value="1"/>
</dbReference>
<dbReference type="NCBIfam" id="TIGR02802">
    <property type="entry name" value="Pal_lipo"/>
    <property type="match status" value="1"/>
</dbReference>
<evidence type="ECO:0000256" key="7">
    <source>
        <dbReference type="ARBA" id="ARBA00023306"/>
    </source>
</evidence>
<keyword evidence="1 8" id="KW-0132">Cell division</keyword>
<keyword evidence="6 8" id="KW-0449">Lipoprotein</keyword>
<feature type="signal peptide" evidence="9">
    <location>
        <begin position="1"/>
        <end position="22"/>
    </location>
</feature>
<evidence type="ECO:0000256" key="1">
    <source>
        <dbReference type="ARBA" id="ARBA00022618"/>
    </source>
</evidence>
<keyword evidence="3 8" id="KW-0472">Membrane</keyword>
<keyword evidence="4 8" id="KW-0564">Palmitate</keyword>
<dbReference type="InterPro" id="IPR006665">
    <property type="entry name" value="OmpA-like"/>
</dbReference>
<dbReference type="InterPro" id="IPR039001">
    <property type="entry name" value="Pal"/>
</dbReference>
<reference evidence="11" key="2">
    <citation type="submission" date="2022-10" db="EMBL/GenBank/DDBJ databases">
        <authorList>
            <person name="Trinh H.N."/>
        </authorList>
    </citation>
    <scope>NUCLEOTIDE SEQUENCE</scope>
    <source>
        <strain evidence="11">RN2-1</strain>
    </source>
</reference>
<dbReference type="PROSITE" id="PS51257">
    <property type="entry name" value="PROKAR_LIPOPROTEIN"/>
    <property type="match status" value="1"/>
</dbReference>
<evidence type="ECO:0000256" key="8">
    <source>
        <dbReference type="HAMAP-Rule" id="MF_02204"/>
    </source>
</evidence>
<evidence type="ECO:0000256" key="2">
    <source>
        <dbReference type="ARBA" id="ARBA00022729"/>
    </source>
</evidence>
<protein>
    <recommendedName>
        <fullName evidence="8">Peptidoglycan-associated lipoprotein</fullName>
        <shortName evidence="8">PAL</shortName>
    </recommendedName>
</protein>
<feature type="domain" description="OmpA-like" evidence="10">
    <location>
        <begin position="40"/>
        <end position="154"/>
    </location>
</feature>
<dbReference type="SUPFAM" id="SSF103088">
    <property type="entry name" value="OmpA-like"/>
    <property type="match status" value="1"/>
</dbReference>
<comment type="subunit">
    <text evidence="8">The Tol-Pal system is composed of five core proteins: the inner membrane proteins TolA, TolQ and TolR, the periplasmic protein TolB and the outer membrane protein Pal. They form a network linking the inner and outer membranes and the peptidoglycan layer.</text>
</comment>
<dbReference type="RefSeq" id="WP_264714935.1">
    <property type="nucleotide sequence ID" value="NZ_JAPDNT010000016.1"/>
</dbReference>
<dbReference type="CDD" id="cd07185">
    <property type="entry name" value="OmpA_C-like"/>
    <property type="match status" value="1"/>
</dbReference>